<accession>A0A2J7Q224</accession>
<keyword evidence="16" id="KW-0175">Coiled coil</keyword>
<reference evidence="20 21" key="1">
    <citation type="submission" date="2017-12" db="EMBL/GenBank/DDBJ databases">
        <title>Hemimetabolous genomes reveal molecular basis of termite eusociality.</title>
        <authorList>
            <person name="Harrison M.C."/>
            <person name="Jongepier E."/>
            <person name="Robertson H.M."/>
            <person name="Arning N."/>
            <person name="Bitard-Feildel T."/>
            <person name="Chao H."/>
            <person name="Childers C.P."/>
            <person name="Dinh H."/>
            <person name="Doddapaneni H."/>
            <person name="Dugan S."/>
            <person name="Gowin J."/>
            <person name="Greiner C."/>
            <person name="Han Y."/>
            <person name="Hu H."/>
            <person name="Hughes D.S.T."/>
            <person name="Huylmans A.-K."/>
            <person name="Kemena C."/>
            <person name="Kremer L.P.M."/>
            <person name="Lee S.L."/>
            <person name="Lopez-Ezquerra A."/>
            <person name="Mallet L."/>
            <person name="Monroy-Kuhn J.M."/>
            <person name="Moser A."/>
            <person name="Murali S.C."/>
            <person name="Muzny D.M."/>
            <person name="Otani S."/>
            <person name="Piulachs M.-D."/>
            <person name="Poelchau M."/>
            <person name="Qu J."/>
            <person name="Schaub F."/>
            <person name="Wada-Katsumata A."/>
            <person name="Worley K.C."/>
            <person name="Xie Q."/>
            <person name="Ylla G."/>
            <person name="Poulsen M."/>
            <person name="Gibbs R.A."/>
            <person name="Schal C."/>
            <person name="Richards S."/>
            <person name="Belles X."/>
            <person name="Korb J."/>
            <person name="Bornberg-Bauer E."/>
        </authorList>
    </citation>
    <scope>NUCLEOTIDE SEQUENCE [LARGE SCALE GENOMIC DNA]</scope>
    <source>
        <tissue evidence="20">Whole body</tissue>
    </source>
</reference>
<dbReference type="InterPro" id="IPR018297">
    <property type="entry name" value="A/G_cyclase_CS"/>
</dbReference>
<evidence type="ECO:0000259" key="18">
    <source>
        <dbReference type="PROSITE" id="PS50011"/>
    </source>
</evidence>
<proteinExistence type="inferred from homology"/>
<keyword evidence="5" id="KW-0732">Signal</keyword>
<evidence type="ECO:0000256" key="8">
    <source>
        <dbReference type="ARBA" id="ARBA00023134"/>
    </source>
</evidence>
<dbReference type="EC" id="4.6.1.2" evidence="3 15"/>
<comment type="catalytic activity">
    <reaction evidence="1 15">
        <text>GTP = 3',5'-cyclic GMP + diphosphate</text>
        <dbReference type="Rhea" id="RHEA:13665"/>
        <dbReference type="ChEBI" id="CHEBI:33019"/>
        <dbReference type="ChEBI" id="CHEBI:37565"/>
        <dbReference type="ChEBI" id="CHEBI:57746"/>
        <dbReference type="EC" id="4.6.1.2"/>
    </reaction>
</comment>
<comment type="similarity">
    <text evidence="14">Belongs to the adenylyl cyclase class-4/guanylyl cyclase family.</text>
</comment>
<dbReference type="InterPro" id="IPR011009">
    <property type="entry name" value="Kinase-like_dom_sf"/>
</dbReference>
<feature type="compositionally biased region" description="Polar residues" evidence="17">
    <location>
        <begin position="422"/>
        <end position="449"/>
    </location>
</feature>
<dbReference type="EMBL" id="NEVH01019373">
    <property type="protein sequence ID" value="PNF22645.1"/>
    <property type="molecule type" value="Genomic_DNA"/>
</dbReference>
<feature type="non-terminal residue" evidence="20">
    <location>
        <position position="1"/>
    </location>
</feature>
<dbReference type="InterPro" id="IPR001054">
    <property type="entry name" value="A/G_cyclase"/>
</dbReference>
<feature type="domain" description="Guanylate cyclase" evidence="19">
    <location>
        <begin position="202"/>
        <end position="332"/>
    </location>
</feature>
<dbReference type="PANTHER" id="PTHR11920">
    <property type="entry name" value="GUANYLYL CYCLASE"/>
    <property type="match status" value="1"/>
</dbReference>
<dbReference type="OrthoDB" id="5984008at2759"/>
<feature type="compositionally biased region" description="Polar residues" evidence="17">
    <location>
        <begin position="474"/>
        <end position="488"/>
    </location>
</feature>
<feature type="coiled-coil region" evidence="16">
    <location>
        <begin position="139"/>
        <end position="166"/>
    </location>
</feature>
<dbReference type="PROSITE" id="PS50011">
    <property type="entry name" value="PROTEIN_KINASE_DOM"/>
    <property type="match status" value="1"/>
</dbReference>
<evidence type="ECO:0000256" key="6">
    <source>
        <dbReference type="ARBA" id="ARBA00022741"/>
    </source>
</evidence>
<dbReference type="GO" id="GO:0035556">
    <property type="term" value="P:intracellular signal transduction"/>
    <property type="evidence" value="ECO:0007669"/>
    <property type="project" value="InterPro"/>
</dbReference>
<evidence type="ECO:0000256" key="7">
    <source>
        <dbReference type="ARBA" id="ARBA00022989"/>
    </source>
</evidence>
<comment type="subcellular location">
    <subcellularLocation>
        <location evidence="2">Membrane</location>
        <topology evidence="2">Single-pass type I membrane protein</topology>
    </subcellularLocation>
</comment>
<name>A0A2J7Q224_9NEOP</name>
<evidence type="ECO:0000256" key="1">
    <source>
        <dbReference type="ARBA" id="ARBA00001436"/>
    </source>
</evidence>
<evidence type="ECO:0000256" key="5">
    <source>
        <dbReference type="ARBA" id="ARBA00022729"/>
    </source>
</evidence>
<keyword evidence="11" id="KW-0325">Glycoprotein</keyword>
<comment type="caution">
    <text evidence="20">The sequence shown here is derived from an EMBL/GenBank/DDBJ whole genome shotgun (WGS) entry which is preliminary data.</text>
</comment>
<evidence type="ECO:0000256" key="12">
    <source>
        <dbReference type="ARBA" id="ARBA00023239"/>
    </source>
</evidence>
<dbReference type="Proteomes" id="UP000235965">
    <property type="component" value="Unassembled WGS sequence"/>
</dbReference>
<dbReference type="GO" id="GO:0007168">
    <property type="term" value="P:receptor guanylyl cyclase signaling pathway"/>
    <property type="evidence" value="ECO:0007669"/>
    <property type="project" value="TreeGrafter"/>
</dbReference>
<organism evidence="20 21">
    <name type="scientific">Cryptotermes secundus</name>
    <dbReference type="NCBI Taxonomy" id="105785"/>
    <lineage>
        <taxon>Eukaryota</taxon>
        <taxon>Metazoa</taxon>
        <taxon>Ecdysozoa</taxon>
        <taxon>Arthropoda</taxon>
        <taxon>Hexapoda</taxon>
        <taxon>Insecta</taxon>
        <taxon>Pterygota</taxon>
        <taxon>Neoptera</taxon>
        <taxon>Polyneoptera</taxon>
        <taxon>Dictyoptera</taxon>
        <taxon>Blattodea</taxon>
        <taxon>Blattoidea</taxon>
        <taxon>Termitoidae</taxon>
        <taxon>Kalotermitidae</taxon>
        <taxon>Cryptotermitinae</taxon>
        <taxon>Cryptotermes</taxon>
    </lineage>
</organism>
<dbReference type="GO" id="GO:0005525">
    <property type="term" value="F:GTP binding"/>
    <property type="evidence" value="ECO:0007669"/>
    <property type="project" value="UniProtKB-KW"/>
</dbReference>
<evidence type="ECO:0000256" key="4">
    <source>
        <dbReference type="ARBA" id="ARBA00022692"/>
    </source>
</evidence>
<dbReference type="PANTHER" id="PTHR11920:SF474">
    <property type="entry name" value="RECEPTOR-TYPE GUANYLATE CYCLASE GYC76C"/>
    <property type="match status" value="1"/>
</dbReference>
<dbReference type="FunFam" id="3.30.70.1230:FF:000019">
    <property type="entry name" value="Guanylate cyclase"/>
    <property type="match status" value="1"/>
</dbReference>
<dbReference type="InterPro" id="IPR000719">
    <property type="entry name" value="Prot_kinase_dom"/>
</dbReference>
<keyword evidence="10" id="KW-0675">Receptor</keyword>
<dbReference type="Gene3D" id="6.10.250.780">
    <property type="match status" value="1"/>
</dbReference>
<dbReference type="GO" id="GO:0005524">
    <property type="term" value="F:ATP binding"/>
    <property type="evidence" value="ECO:0007669"/>
    <property type="project" value="InterPro"/>
</dbReference>
<dbReference type="CDD" id="cd07302">
    <property type="entry name" value="CHD"/>
    <property type="match status" value="1"/>
</dbReference>
<evidence type="ECO:0000313" key="20">
    <source>
        <dbReference type="EMBL" id="PNF22645.1"/>
    </source>
</evidence>
<dbReference type="Gene3D" id="1.10.510.10">
    <property type="entry name" value="Transferase(Phosphotransferase) domain 1"/>
    <property type="match status" value="1"/>
</dbReference>
<evidence type="ECO:0000259" key="19">
    <source>
        <dbReference type="PROSITE" id="PS50125"/>
    </source>
</evidence>
<dbReference type="AlphaFoldDB" id="A0A2J7Q224"/>
<dbReference type="GO" id="GO:0004383">
    <property type="term" value="F:guanylate cyclase activity"/>
    <property type="evidence" value="ECO:0007669"/>
    <property type="project" value="UniProtKB-EC"/>
</dbReference>
<feature type="domain" description="Protein kinase" evidence="18">
    <location>
        <begin position="1"/>
        <end position="138"/>
    </location>
</feature>
<dbReference type="InterPro" id="IPR029787">
    <property type="entry name" value="Nucleotide_cyclase"/>
</dbReference>
<dbReference type="PROSITE" id="PS00452">
    <property type="entry name" value="GUANYLATE_CYCLASE_1"/>
    <property type="match status" value="1"/>
</dbReference>
<dbReference type="GO" id="GO:0004016">
    <property type="term" value="F:adenylate cyclase activity"/>
    <property type="evidence" value="ECO:0007669"/>
    <property type="project" value="TreeGrafter"/>
</dbReference>
<dbReference type="Pfam" id="PF07714">
    <property type="entry name" value="PK_Tyr_Ser-Thr"/>
    <property type="match status" value="1"/>
</dbReference>
<dbReference type="SUPFAM" id="SSF55073">
    <property type="entry name" value="Nucleotide cyclase"/>
    <property type="match status" value="1"/>
</dbReference>
<evidence type="ECO:0000313" key="21">
    <source>
        <dbReference type="Proteomes" id="UP000235965"/>
    </source>
</evidence>
<keyword evidence="7" id="KW-1133">Transmembrane helix</keyword>
<dbReference type="GO" id="GO:0005886">
    <property type="term" value="C:plasma membrane"/>
    <property type="evidence" value="ECO:0007669"/>
    <property type="project" value="TreeGrafter"/>
</dbReference>
<evidence type="ECO:0000256" key="9">
    <source>
        <dbReference type="ARBA" id="ARBA00023136"/>
    </source>
</evidence>
<evidence type="ECO:0000256" key="14">
    <source>
        <dbReference type="RuleBase" id="RU000405"/>
    </source>
</evidence>
<sequence>LRHSAESDSIGEHQYYRNLLWKAPELLRDPNNSPCGSQKADVYAFAIILYEIIGRRGPFGSTRYEPKEIVNRVRQIPSPGQEPFRPNLELLQDADVECPDYILSCMQDCWADNPDMRPDFAAIRSRLKKMKEGMHRNIMDQMMDMMEKYANNLEDLVSERTRLLIEEKQKTEDLLNRMLPAPVAEQLTKGIGVEPESFDLVTIYFSDIVGFTAMSAESTPLQVVNFLNDLYTLFDRIIKGYDVYKVETIGDAYMVVSGLPIRNGDRHAGEIASMSLDLLEGVRHHCIAHRPNEVLKLRIGIHTGPVVAGVVGLTMPRYCLFGDTVNTASRMESNGEPLKIHISPQCRDALDKIGGYVMEERGPIQMKGKGTVNTFWLVGATDKAIQKREVDLAELPPLFCRPRRSPKLNADSRQASICGGSRRQSSVPRGTGGTDAQDSTSSLHNSSPATRGGRLRVPASPPPPADTPTSVASRTTLDASAAESTSLEHLSPPRHHRVIREFRSLDPFPDGHLNPSSRLTLQIPKRSSHSLENCVGSSGGKFPASIDSRHLINNNHPNGDILPARGDVSAEDVRAPLLGNDINNFHIVQQEAFPDFKPAKRWHSLEEVPGSDSAVVVAGEGGKKAALARGSLRSWLADLFSGNGLRANDASLRKGIHGHGYGDLQSEKESIV</sequence>
<keyword evidence="9" id="KW-0472">Membrane</keyword>
<dbReference type="GO" id="GO:0001653">
    <property type="term" value="F:peptide receptor activity"/>
    <property type="evidence" value="ECO:0007669"/>
    <property type="project" value="TreeGrafter"/>
</dbReference>
<dbReference type="Pfam" id="PF00211">
    <property type="entry name" value="Guanylate_cyc"/>
    <property type="match status" value="1"/>
</dbReference>
<evidence type="ECO:0000256" key="2">
    <source>
        <dbReference type="ARBA" id="ARBA00004479"/>
    </source>
</evidence>
<feature type="region of interest" description="Disordered" evidence="17">
    <location>
        <begin position="401"/>
        <end position="493"/>
    </location>
</feature>
<keyword evidence="6" id="KW-0547">Nucleotide-binding</keyword>
<evidence type="ECO:0000256" key="10">
    <source>
        <dbReference type="ARBA" id="ARBA00023170"/>
    </source>
</evidence>
<evidence type="ECO:0000256" key="15">
    <source>
        <dbReference type="RuleBase" id="RU003431"/>
    </source>
</evidence>
<dbReference type="Gene3D" id="3.30.70.1230">
    <property type="entry name" value="Nucleotide cyclase"/>
    <property type="match status" value="1"/>
</dbReference>
<dbReference type="SUPFAM" id="SSF56112">
    <property type="entry name" value="Protein kinase-like (PK-like)"/>
    <property type="match status" value="1"/>
</dbReference>
<protein>
    <recommendedName>
        <fullName evidence="3 15">Guanylate cyclase</fullName>
        <ecNumber evidence="3 15">4.6.1.2</ecNumber>
    </recommendedName>
</protein>
<evidence type="ECO:0000256" key="13">
    <source>
        <dbReference type="ARBA" id="ARBA00023293"/>
    </source>
</evidence>
<evidence type="ECO:0000256" key="16">
    <source>
        <dbReference type="SAM" id="Coils"/>
    </source>
</evidence>
<dbReference type="GO" id="GO:0004672">
    <property type="term" value="F:protein kinase activity"/>
    <property type="evidence" value="ECO:0007669"/>
    <property type="project" value="InterPro"/>
</dbReference>
<keyword evidence="21" id="KW-1185">Reference proteome</keyword>
<gene>
    <name evidence="20" type="ORF">B7P43_G07106</name>
</gene>
<evidence type="ECO:0000256" key="3">
    <source>
        <dbReference type="ARBA" id="ARBA00012202"/>
    </source>
</evidence>
<evidence type="ECO:0000256" key="11">
    <source>
        <dbReference type="ARBA" id="ARBA00023180"/>
    </source>
</evidence>
<keyword evidence="12 14" id="KW-0456">Lyase</keyword>
<keyword evidence="13 15" id="KW-0141">cGMP biosynthesis</keyword>
<evidence type="ECO:0000256" key="17">
    <source>
        <dbReference type="SAM" id="MobiDB-lite"/>
    </source>
</evidence>
<dbReference type="InterPro" id="IPR050401">
    <property type="entry name" value="Cyclic_nucleotide_synthase"/>
</dbReference>
<keyword evidence="8" id="KW-0342">GTP-binding</keyword>
<dbReference type="PROSITE" id="PS50125">
    <property type="entry name" value="GUANYLATE_CYCLASE_2"/>
    <property type="match status" value="1"/>
</dbReference>
<dbReference type="InterPro" id="IPR001245">
    <property type="entry name" value="Ser-Thr/Tyr_kinase_cat_dom"/>
</dbReference>
<dbReference type="SMART" id="SM00044">
    <property type="entry name" value="CYCc"/>
    <property type="match status" value="1"/>
</dbReference>
<keyword evidence="4" id="KW-0812">Transmembrane</keyword>